<dbReference type="GO" id="GO:0015562">
    <property type="term" value="F:efflux transmembrane transporter activity"/>
    <property type="evidence" value="ECO:0007669"/>
    <property type="project" value="InterPro"/>
</dbReference>
<evidence type="ECO:0000313" key="10">
    <source>
        <dbReference type="EMBL" id="BBL04611.1"/>
    </source>
</evidence>
<proteinExistence type="inferred from homology"/>
<sequence length="446" mass="49162">MKRLLIILTLAGLPCTPFAQTRLTLDACIEQAEANNKALAAADRQLAAAQFDFRSARANFFPSFSATGTGLYSTADGGLDIAGGALPVLGVDGMPTGGTALFPGLNLAYEVGWVYGGGITLEQPLYMGGKVRTGYRMARIGSEMAEQNRRLTRSEVIVSTSRAYASVIRAREMRQVAERYHALLTELLRSVESARKHGLKPQNDVLKVRVKLNESELNLRRTENALRLATMNLCHLIGRPLTDRIEVADDLPDLPSTPVPAVDLMARPEYRLLDRKAELAREQLRLARSERLPQVGLVGNYGYLHGVELNGQNLLGGWAFTAGVQVSVPIFHFGGRSNKVRSARARFEQAQAERLDGGELLQLEATQAANNLDEAQLEIRLAESSLAAADENLRLSRRQYEAGVETLSDHLEAQAMWQQAHRTEVEARIDGYLRWLEYRKAAGLLD</sequence>
<accession>A0A4Y1WU97</accession>
<evidence type="ECO:0000256" key="5">
    <source>
        <dbReference type="ARBA" id="ARBA00022692"/>
    </source>
</evidence>
<dbReference type="GO" id="GO:1990281">
    <property type="term" value="C:efflux pump complex"/>
    <property type="evidence" value="ECO:0007669"/>
    <property type="project" value="TreeGrafter"/>
</dbReference>
<feature type="signal peptide" evidence="9">
    <location>
        <begin position="1"/>
        <end position="19"/>
    </location>
</feature>
<dbReference type="EMBL" id="AP019735">
    <property type="protein sequence ID" value="BBL04611.1"/>
    <property type="molecule type" value="Genomic_DNA"/>
</dbReference>
<gene>
    <name evidence="10" type="ORF">A5CBH24_19240</name>
</gene>
<keyword evidence="6" id="KW-0472">Membrane</keyword>
<keyword evidence="3" id="KW-0813">Transport</keyword>
<dbReference type="GeneID" id="78342641"/>
<comment type="subcellular location">
    <subcellularLocation>
        <location evidence="1">Cell outer membrane</location>
    </subcellularLocation>
</comment>
<dbReference type="Proteomes" id="UP000318946">
    <property type="component" value="Chromosome"/>
</dbReference>
<evidence type="ECO:0000256" key="1">
    <source>
        <dbReference type="ARBA" id="ARBA00004442"/>
    </source>
</evidence>
<evidence type="ECO:0000256" key="3">
    <source>
        <dbReference type="ARBA" id="ARBA00022448"/>
    </source>
</evidence>
<evidence type="ECO:0000256" key="7">
    <source>
        <dbReference type="ARBA" id="ARBA00023237"/>
    </source>
</evidence>
<keyword evidence="7" id="KW-0998">Cell outer membrane</keyword>
<evidence type="ECO:0000256" key="4">
    <source>
        <dbReference type="ARBA" id="ARBA00022452"/>
    </source>
</evidence>
<dbReference type="Gene3D" id="1.20.1600.10">
    <property type="entry name" value="Outer membrane efflux proteins (OEP)"/>
    <property type="match status" value="1"/>
</dbReference>
<dbReference type="PANTHER" id="PTHR30026">
    <property type="entry name" value="OUTER MEMBRANE PROTEIN TOLC"/>
    <property type="match status" value="1"/>
</dbReference>
<keyword evidence="4" id="KW-1134">Transmembrane beta strand</keyword>
<feature type="coiled-coil region" evidence="8">
    <location>
        <begin position="358"/>
        <end position="392"/>
    </location>
</feature>
<dbReference type="PANTHER" id="PTHR30026:SF20">
    <property type="entry name" value="OUTER MEMBRANE PROTEIN TOLC"/>
    <property type="match status" value="1"/>
</dbReference>
<evidence type="ECO:0000256" key="8">
    <source>
        <dbReference type="SAM" id="Coils"/>
    </source>
</evidence>
<name>A0A4Y1WU97_9BACT</name>
<keyword evidence="5" id="KW-0812">Transmembrane</keyword>
<dbReference type="Pfam" id="PF02321">
    <property type="entry name" value="OEP"/>
    <property type="match status" value="2"/>
</dbReference>
<dbReference type="SUPFAM" id="SSF56954">
    <property type="entry name" value="Outer membrane efflux proteins (OEP)"/>
    <property type="match status" value="1"/>
</dbReference>
<feature type="chain" id="PRO_5021322070" evidence="9">
    <location>
        <begin position="20"/>
        <end position="446"/>
    </location>
</feature>
<comment type="similarity">
    <text evidence="2">Belongs to the outer membrane factor (OMF) (TC 1.B.17) family.</text>
</comment>
<dbReference type="RefSeq" id="WP_141413015.1">
    <property type="nucleotide sequence ID" value="NZ_AP019735.1"/>
</dbReference>
<evidence type="ECO:0000313" key="11">
    <source>
        <dbReference type="Proteomes" id="UP000318946"/>
    </source>
</evidence>
<organism evidence="10 11">
    <name type="scientific">Alistipes communis</name>
    <dbReference type="NCBI Taxonomy" id="2585118"/>
    <lineage>
        <taxon>Bacteria</taxon>
        <taxon>Pseudomonadati</taxon>
        <taxon>Bacteroidota</taxon>
        <taxon>Bacteroidia</taxon>
        <taxon>Bacteroidales</taxon>
        <taxon>Rikenellaceae</taxon>
        <taxon>Alistipes</taxon>
    </lineage>
</organism>
<evidence type="ECO:0000256" key="2">
    <source>
        <dbReference type="ARBA" id="ARBA00007613"/>
    </source>
</evidence>
<dbReference type="KEGG" id="acou:A5CBH24_19240"/>
<keyword evidence="11" id="KW-1185">Reference proteome</keyword>
<dbReference type="GO" id="GO:0009279">
    <property type="term" value="C:cell outer membrane"/>
    <property type="evidence" value="ECO:0007669"/>
    <property type="project" value="UniProtKB-SubCell"/>
</dbReference>
<keyword evidence="9" id="KW-0732">Signal</keyword>
<dbReference type="OrthoDB" id="9807719at2"/>
<reference evidence="11" key="1">
    <citation type="submission" date="2019-06" db="EMBL/GenBank/DDBJ databases">
        <title>Alistipes onderdonkii subsp. vulgaris subsp. nov., Alistipes dispar sp. nov. and Alistipes communis sp. nov., isolated from human faeces, and creation of Alistipes onderdonkii subsp. onderdonkii subsp. nov.</title>
        <authorList>
            <person name="Sakamoto M."/>
            <person name="Ikeyama N."/>
            <person name="Ogata Y."/>
            <person name="Suda W."/>
            <person name="Iino T."/>
            <person name="Hattori M."/>
            <person name="Ohkuma M."/>
        </authorList>
    </citation>
    <scope>NUCLEOTIDE SEQUENCE [LARGE SCALE GENOMIC DNA]</scope>
    <source>
        <strain evidence="11">5CBH24</strain>
    </source>
</reference>
<evidence type="ECO:0000256" key="9">
    <source>
        <dbReference type="SAM" id="SignalP"/>
    </source>
</evidence>
<dbReference type="GO" id="GO:0015288">
    <property type="term" value="F:porin activity"/>
    <property type="evidence" value="ECO:0007669"/>
    <property type="project" value="TreeGrafter"/>
</dbReference>
<evidence type="ECO:0000256" key="6">
    <source>
        <dbReference type="ARBA" id="ARBA00023136"/>
    </source>
</evidence>
<protein>
    <submittedName>
        <fullName evidence="10">Membrane protein</fullName>
    </submittedName>
</protein>
<dbReference type="AlphaFoldDB" id="A0A4Y1WU97"/>
<dbReference type="InterPro" id="IPR003423">
    <property type="entry name" value="OMP_efflux"/>
</dbReference>
<dbReference type="InterPro" id="IPR051906">
    <property type="entry name" value="TolC-like"/>
</dbReference>
<keyword evidence="8" id="KW-0175">Coiled coil</keyword>